<dbReference type="OrthoDB" id="2521594at2759"/>
<dbReference type="PROSITE" id="PS50011">
    <property type="entry name" value="PROTEIN_KINASE_DOM"/>
    <property type="match status" value="1"/>
</dbReference>
<dbReference type="GO" id="GO:0005524">
    <property type="term" value="F:ATP binding"/>
    <property type="evidence" value="ECO:0007669"/>
    <property type="project" value="InterPro"/>
</dbReference>
<dbReference type="Pfam" id="PF00069">
    <property type="entry name" value="Pkinase"/>
    <property type="match status" value="1"/>
</dbReference>
<gene>
    <name evidence="3" type="ORF">NLJ89_g8926</name>
</gene>
<dbReference type="AlphaFoldDB" id="A0A9W8JTG0"/>
<feature type="region of interest" description="Disordered" evidence="1">
    <location>
        <begin position="378"/>
        <end position="412"/>
    </location>
</feature>
<dbReference type="InterPro" id="IPR008266">
    <property type="entry name" value="Tyr_kinase_AS"/>
</dbReference>
<evidence type="ECO:0000256" key="1">
    <source>
        <dbReference type="SAM" id="MobiDB-lite"/>
    </source>
</evidence>
<reference evidence="3" key="1">
    <citation type="submission" date="2022-07" db="EMBL/GenBank/DDBJ databases">
        <title>Genome Sequence of Agrocybe chaxingu.</title>
        <authorList>
            <person name="Buettner E."/>
        </authorList>
    </citation>
    <scope>NUCLEOTIDE SEQUENCE</scope>
    <source>
        <strain evidence="3">MP-N11</strain>
    </source>
</reference>
<organism evidence="3 4">
    <name type="scientific">Agrocybe chaxingu</name>
    <dbReference type="NCBI Taxonomy" id="84603"/>
    <lineage>
        <taxon>Eukaryota</taxon>
        <taxon>Fungi</taxon>
        <taxon>Dikarya</taxon>
        <taxon>Basidiomycota</taxon>
        <taxon>Agaricomycotina</taxon>
        <taxon>Agaricomycetes</taxon>
        <taxon>Agaricomycetidae</taxon>
        <taxon>Agaricales</taxon>
        <taxon>Agaricineae</taxon>
        <taxon>Strophariaceae</taxon>
        <taxon>Agrocybe</taxon>
    </lineage>
</organism>
<dbReference type="EMBL" id="JANKHO010001293">
    <property type="protein sequence ID" value="KAJ3502355.1"/>
    <property type="molecule type" value="Genomic_DNA"/>
</dbReference>
<dbReference type="Gene3D" id="1.10.510.10">
    <property type="entry name" value="Transferase(Phosphotransferase) domain 1"/>
    <property type="match status" value="1"/>
</dbReference>
<feature type="domain" description="Protein kinase" evidence="2">
    <location>
        <begin position="494"/>
        <end position="655"/>
    </location>
</feature>
<dbReference type="GO" id="GO:0004672">
    <property type="term" value="F:protein kinase activity"/>
    <property type="evidence" value="ECO:0007669"/>
    <property type="project" value="InterPro"/>
</dbReference>
<feature type="compositionally biased region" description="Basic and acidic residues" evidence="1">
    <location>
        <begin position="381"/>
        <end position="402"/>
    </location>
</feature>
<evidence type="ECO:0000259" key="2">
    <source>
        <dbReference type="PROSITE" id="PS50011"/>
    </source>
</evidence>
<dbReference type="PROSITE" id="PS00109">
    <property type="entry name" value="PROTEIN_KINASE_TYR"/>
    <property type="match status" value="1"/>
</dbReference>
<keyword evidence="4" id="KW-1185">Reference proteome</keyword>
<protein>
    <recommendedName>
        <fullName evidence="2">Protein kinase domain-containing protein</fullName>
    </recommendedName>
</protein>
<accession>A0A9W8JTG0</accession>
<dbReference type="SUPFAM" id="SSF56112">
    <property type="entry name" value="Protein kinase-like (PK-like)"/>
    <property type="match status" value="1"/>
</dbReference>
<dbReference type="Gene3D" id="3.30.200.20">
    <property type="entry name" value="Phosphorylase Kinase, domain 1"/>
    <property type="match status" value="1"/>
</dbReference>
<dbReference type="Proteomes" id="UP001148786">
    <property type="component" value="Unassembled WGS sequence"/>
</dbReference>
<dbReference type="InterPro" id="IPR011009">
    <property type="entry name" value="Kinase-like_dom_sf"/>
</dbReference>
<name>A0A9W8JTG0_9AGAR</name>
<sequence>MMQHAEMSWSKQPDSIADAVKELLHYNYDEHLTQSNEEDVSPSFPLTFYDRHIDSRLRLKTVKLLPEIVKDLAEICHGAVAQMLNLDKPDFSKYSRPAREPPIPFDNSHSVYAHYYQYVNVATSRFVSKLYIHPKDRGWESCLGFQSDENTPGNPAFAFNVLQGFSFSCKDPPRLTLSDEVFNNIPTGRRQTIIDLTRMCPVFAVWQFFSMTPAAEKLLEKMCPTSCFKSVIPTTSGLAPFLSSSPPVDSVLGLADLVTNFEARQYQLRSRTKKTNDDTGAQNSADIVVPQCRRSAKVYTPKPEHFIQCAWNRAVVNDASFLLFHCGTYQRIGYRHRESQTLYLSELIDTRDSDPPYGTIQMGFHLVGFQDAVGRKQATMQRERVENNKKRRSEDSSEDDPRRSKRQCVRKAKAATNTGATLELDEDGIRELVQAAMASCEVALVRLNYDHYRSPAPSAFVRVRPSCAPGSFNPDFKPPKRRTKYLPTQCFSATVTAPPLGYGAVGVVHRLTVEVDVDSQRFSSDFLIKFAFTPRRQAKLRNEYAIYEHLAGATGVEGVVLVHGLFEDVESSVLAIIMNDGGTSLREREIARGSTREAVVVTDAEKTSFKRSLKSIHRADVRHRDLRPENMLINSKGETYFIDFDLAEVTKGRRC</sequence>
<evidence type="ECO:0000313" key="3">
    <source>
        <dbReference type="EMBL" id="KAJ3502355.1"/>
    </source>
</evidence>
<dbReference type="InterPro" id="IPR000719">
    <property type="entry name" value="Prot_kinase_dom"/>
</dbReference>
<comment type="caution">
    <text evidence="3">The sequence shown here is derived from an EMBL/GenBank/DDBJ whole genome shotgun (WGS) entry which is preliminary data.</text>
</comment>
<feature type="compositionally biased region" description="Basic residues" evidence="1">
    <location>
        <begin position="403"/>
        <end position="412"/>
    </location>
</feature>
<evidence type="ECO:0000313" key="4">
    <source>
        <dbReference type="Proteomes" id="UP001148786"/>
    </source>
</evidence>
<proteinExistence type="predicted"/>